<evidence type="ECO:0000256" key="1">
    <source>
        <dbReference type="SAM" id="MobiDB-lite"/>
    </source>
</evidence>
<name>A0AAV2H827_LYMST</name>
<feature type="compositionally biased region" description="Basic and acidic residues" evidence="1">
    <location>
        <begin position="75"/>
        <end position="84"/>
    </location>
</feature>
<sequence length="761" mass="82182">MCALALAGKAGPDGIEIKESHRMMDDDSILLRDALITITKANDDPESKESGVEDDNPGGLQVSTLPSFTFSVRPPSEEQSRSEDATGMSPVNASLTLENMGSSWSSMDSNRLAVTPSMTGSSPSSERSVRISSPPIRRAHSPYLLNLQGSSGSIHRRPLVKQYSMDVGSDPQLNNMNTSMPDVWDKFKEAHKSVCKTDNGISRSQPSLKDLKSGSLDGKTEGSLDSKDGALPGEHLAARDRIKHKLLRSRSSGAKYSRFRDKYKQSNLNKAVHLNNSETNVSKERMKRSNQTGSNETGSDIDESLCSDWGSEEAACDLEVKMITGGTEDEEDDIHPTLSPYICEDGDGGHLAACRTAVDSAGSSGLSTPRGESTPRAMKPSYPKCKSPMPPPLQSSRNNPGIDNTSFELGEDVRLPPCCKARETAAVRRSNSFSSSKLIPKAFSPPRTISPRSDRSLSPYTFREHTTSVSPLALPPSPLALEDSAYKLRCSDGGMREMAVSPLPFSHSHMLTVPSPHSLYSNPHMRSPSPTPPKHVHLVPPSSDCPFSSRRQPKGSPAPIRRQQTLSRSSAFDQDNSPAVNSPLRHRIPHTLSMDSAFLIPPGISQSYSINEPYMELHAGCRASSPLPSPRNSQQTLPGMFTRSASPQAHHIQSPSHQPQQPSQLCHHYQSPLSDTVPSISATVSIVQTSPEAASTCLSIPVPAPNAKDVTALTGEELEPLACSSPIQDSDGKELLPLTDDNTNQDSNSRAQPPADPDDKL</sequence>
<accession>A0AAV2H827</accession>
<feature type="region of interest" description="Disordered" evidence="1">
    <location>
        <begin position="275"/>
        <end position="304"/>
    </location>
</feature>
<feature type="region of interest" description="Disordered" evidence="1">
    <location>
        <begin position="40"/>
        <end position="90"/>
    </location>
</feature>
<feature type="compositionally biased region" description="Basic and acidic residues" evidence="1">
    <location>
        <begin position="218"/>
        <end position="228"/>
    </location>
</feature>
<feature type="region of interest" description="Disordered" evidence="1">
    <location>
        <begin position="717"/>
        <end position="761"/>
    </location>
</feature>
<feature type="compositionally biased region" description="Polar residues" evidence="1">
    <location>
        <begin position="289"/>
        <end position="298"/>
    </location>
</feature>
<organism evidence="2 3">
    <name type="scientific">Lymnaea stagnalis</name>
    <name type="common">Great pond snail</name>
    <name type="synonym">Helix stagnalis</name>
    <dbReference type="NCBI Taxonomy" id="6523"/>
    <lineage>
        <taxon>Eukaryota</taxon>
        <taxon>Metazoa</taxon>
        <taxon>Spiralia</taxon>
        <taxon>Lophotrochozoa</taxon>
        <taxon>Mollusca</taxon>
        <taxon>Gastropoda</taxon>
        <taxon>Heterobranchia</taxon>
        <taxon>Euthyneura</taxon>
        <taxon>Panpulmonata</taxon>
        <taxon>Hygrophila</taxon>
        <taxon>Lymnaeoidea</taxon>
        <taxon>Lymnaeidae</taxon>
        <taxon>Lymnaea</taxon>
    </lineage>
</organism>
<dbReference type="Proteomes" id="UP001497497">
    <property type="component" value="Unassembled WGS sequence"/>
</dbReference>
<feature type="compositionally biased region" description="Polar residues" evidence="1">
    <location>
        <begin position="740"/>
        <end position="751"/>
    </location>
</feature>
<feature type="compositionally biased region" description="Basic and acidic residues" evidence="1">
    <location>
        <begin position="41"/>
        <end position="51"/>
    </location>
</feature>
<reference evidence="2 3" key="1">
    <citation type="submission" date="2024-04" db="EMBL/GenBank/DDBJ databases">
        <authorList>
            <consortium name="Genoscope - CEA"/>
            <person name="William W."/>
        </authorList>
    </citation>
    <scope>NUCLEOTIDE SEQUENCE [LARGE SCALE GENOMIC DNA]</scope>
</reference>
<keyword evidence="3" id="KW-1185">Reference proteome</keyword>
<feature type="region of interest" description="Disordered" evidence="1">
    <location>
        <begin position="197"/>
        <end position="232"/>
    </location>
</feature>
<feature type="compositionally biased region" description="Low complexity" evidence="1">
    <location>
        <begin position="646"/>
        <end position="664"/>
    </location>
</feature>
<feature type="compositionally biased region" description="Polar residues" evidence="1">
    <location>
        <begin position="562"/>
        <end position="580"/>
    </location>
</feature>
<proteinExistence type="predicted"/>
<feature type="compositionally biased region" description="Polar residues" evidence="1">
    <location>
        <begin position="61"/>
        <end position="70"/>
    </location>
</feature>
<dbReference type="AlphaFoldDB" id="A0AAV2H827"/>
<evidence type="ECO:0000313" key="3">
    <source>
        <dbReference type="Proteomes" id="UP001497497"/>
    </source>
</evidence>
<feature type="region of interest" description="Disordered" evidence="1">
    <location>
        <begin position="516"/>
        <end position="585"/>
    </location>
</feature>
<feature type="region of interest" description="Disordered" evidence="1">
    <location>
        <begin position="360"/>
        <end position="409"/>
    </location>
</feature>
<feature type="region of interest" description="Disordered" evidence="1">
    <location>
        <begin position="622"/>
        <end position="672"/>
    </location>
</feature>
<gene>
    <name evidence="2" type="ORF">GSLYS_00002446001</name>
</gene>
<protein>
    <submittedName>
        <fullName evidence="2">Uncharacterized protein</fullName>
    </submittedName>
</protein>
<feature type="compositionally biased region" description="Polar residues" evidence="1">
    <location>
        <begin position="394"/>
        <end position="407"/>
    </location>
</feature>
<comment type="caution">
    <text evidence="2">The sequence shown here is derived from an EMBL/GenBank/DDBJ whole genome shotgun (WGS) entry which is preliminary data.</text>
</comment>
<feature type="compositionally biased region" description="Polar residues" evidence="1">
    <location>
        <begin position="361"/>
        <end position="371"/>
    </location>
</feature>
<evidence type="ECO:0000313" key="2">
    <source>
        <dbReference type="EMBL" id="CAL1528276.1"/>
    </source>
</evidence>
<dbReference type="EMBL" id="CAXITT010000029">
    <property type="protein sequence ID" value="CAL1528276.1"/>
    <property type="molecule type" value="Genomic_DNA"/>
</dbReference>